<feature type="domain" description="N-acetyltransferase" evidence="1">
    <location>
        <begin position="15"/>
        <end position="158"/>
    </location>
</feature>
<reference evidence="2 3" key="1">
    <citation type="submission" date="2020-06" db="EMBL/GenBank/DDBJ databases">
        <title>Actinomadura xiongansis sp. nov., isolated from soil of Baiyangdian.</title>
        <authorList>
            <person name="Zhang X."/>
        </authorList>
    </citation>
    <scope>NUCLEOTIDE SEQUENCE [LARGE SCALE GENOMIC DNA]</scope>
    <source>
        <strain evidence="2 3">HBUM206468</strain>
    </source>
</reference>
<dbReference type="PANTHER" id="PTHR41700">
    <property type="entry name" value="GCN5-RELATED N-ACETYLTRANSFERASE"/>
    <property type="match status" value="1"/>
</dbReference>
<name>A0ABR7LSA9_9ACTN</name>
<proteinExistence type="predicted"/>
<dbReference type="Proteomes" id="UP000805614">
    <property type="component" value="Unassembled WGS sequence"/>
</dbReference>
<dbReference type="SUPFAM" id="SSF55729">
    <property type="entry name" value="Acyl-CoA N-acyltransferases (Nat)"/>
    <property type="match status" value="1"/>
</dbReference>
<dbReference type="InterPro" id="IPR038764">
    <property type="entry name" value="GNAT_N_AcTrfase_prd"/>
</dbReference>
<organism evidence="2 3">
    <name type="scientific">Actinomadura alba</name>
    <dbReference type="NCBI Taxonomy" id="406431"/>
    <lineage>
        <taxon>Bacteria</taxon>
        <taxon>Bacillati</taxon>
        <taxon>Actinomycetota</taxon>
        <taxon>Actinomycetes</taxon>
        <taxon>Streptosporangiales</taxon>
        <taxon>Thermomonosporaceae</taxon>
        <taxon>Actinomadura</taxon>
    </lineage>
</organism>
<dbReference type="InterPro" id="IPR016181">
    <property type="entry name" value="Acyl_CoA_acyltransferase"/>
</dbReference>
<evidence type="ECO:0000259" key="1">
    <source>
        <dbReference type="PROSITE" id="PS51186"/>
    </source>
</evidence>
<keyword evidence="3" id="KW-1185">Reference proteome</keyword>
<gene>
    <name evidence="2" type="ORF">HKK74_17960</name>
</gene>
<dbReference type="InterPro" id="IPR000182">
    <property type="entry name" value="GNAT_dom"/>
</dbReference>
<evidence type="ECO:0000313" key="3">
    <source>
        <dbReference type="Proteomes" id="UP000805614"/>
    </source>
</evidence>
<dbReference type="EMBL" id="JABVEC010000012">
    <property type="protein sequence ID" value="MBC6467365.1"/>
    <property type="molecule type" value="Genomic_DNA"/>
</dbReference>
<dbReference type="Gene3D" id="3.40.630.30">
    <property type="match status" value="1"/>
</dbReference>
<evidence type="ECO:0000313" key="2">
    <source>
        <dbReference type="EMBL" id="MBC6467365.1"/>
    </source>
</evidence>
<comment type="caution">
    <text evidence="2">The sequence shown here is derived from an EMBL/GenBank/DDBJ whole genome shotgun (WGS) entry which is preliminary data.</text>
</comment>
<protein>
    <submittedName>
        <fullName evidence="2">GNAT family N-acetyltransferase</fullName>
    </submittedName>
</protein>
<sequence length="282" mass="30455">MRVLLVRPPGGGAVIEVRELYELEDLYEVYRLIDAIWHPDPGAEPVQVELLRALSHAGNYVAGAYQDGRLVGMSIAFLAAPPGVSLHSHMTGARAGRGIGMALKLHQRRWALDRGLSRITWTYDPLVSRNAHFNLVKLGARPVEYLASFYGAMDDSINSGDETDRVLAAWPLADPRVVAAAAGRAVQAGVPAGAVAALSDHDGRPVPGTTNAPALLVAVPQDIEGLRRRDPEAARAWRVALRDVLGGLLDEGARVTGFHRRSCYVVEREPIERGFNHAKGSS</sequence>
<accession>A0ABR7LSA9</accession>
<dbReference type="PANTHER" id="PTHR41700:SF1">
    <property type="entry name" value="N-ACETYLTRANSFERASE DOMAIN-CONTAINING PROTEIN"/>
    <property type="match status" value="1"/>
</dbReference>
<dbReference type="PROSITE" id="PS51186">
    <property type="entry name" value="GNAT"/>
    <property type="match status" value="1"/>
</dbReference>